<dbReference type="InterPro" id="IPR000192">
    <property type="entry name" value="Aminotrans_V_dom"/>
</dbReference>
<dbReference type="GO" id="GO:0016829">
    <property type="term" value="F:lyase activity"/>
    <property type="evidence" value="ECO:0007669"/>
    <property type="project" value="UniProtKB-KW"/>
</dbReference>
<name>A0A1T5D0F7_9SPHI</name>
<accession>A0A1T5D0F7</accession>
<dbReference type="SUPFAM" id="SSF53383">
    <property type="entry name" value="PLP-dependent transferases"/>
    <property type="match status" value="1"/>
</dbReference>
<dbReference type="Pfam" id="PF00266">
    <property type="entry name" value="Aminotran_5"/>
    <property type="match status" value="1"/>
</dbReference>
<evidence type="ECO:0000259" key="2">
    <source>
        <dbReference type="Pfam" id="PF00266"/>
    </source>
</evidence>
<dbReference type="InterPro" id="IPR015422">
    <property type="entry name" value="PyrdxlP-dep_Trfase_small"/>
</dbReference>
<dbReference type="InterPro" id="IPR015424">
    <property type="entry name" value="PyrdxlP-dep_Trfase"/>
</dbReference>
<organism evidence="3 4">
    <name type="scientific">Parapedobacter luteus</name>
    <dbReference type="NCBI Taxonomy" id="623280"/>
    <lineage>
        <taxon>Bacteria</taxon>
        <taxon>Pseudomonadati</taxon>
        <taxon>Bacteroidota</taxon>
        <taxon>Sphingobacteriia</taxon>
        <taxon>Sphingobacteriales</taxon>
        <taxon>Sphingobacteriaceae</taxon>
        <taxon>Parapedobacter</taxon>
    </lineage>
</organism>
<reference evidence="3 4" key="1">
    <citation type="submission" date="2017-02" db="EMBL/GenBank/DDBJ databases">
        <authorList>
            <person name="Peterson S.W."/>
        </authorList>
    </citation>
    <scope>NUCLEOTIDE SEQUENCE [LARGE SCALE GENOMIC DNA]</scope>
    <source>
        <strain evidence="3 4">DSM 22899</strain>
    </source>
</reference>
<sequence length="363" mass="41135">MHLYNMDSTWFPVLQHWTYLNTASSGILAQPVLAWRRQHDEAFADEGSQFRIAHEPLLQTTRQAVADFFNGSTDRTVLLPNFSYGFNTLLSYFPKNYRYLLLADDYPSINYNIERLGLPRNYVPTDEHLETHVAAGVQEHQPDVFAFSLVQYISGIRINFDFLKDLKRQYPKLLVIADGTQYCGTEPFDFSASGIDILLVSGYKWMLAGYGNGFMMVKEDIPELLRPAGKDAPKPRLHHLLGKNDLSFAFEPGHQDTLAVGTLLQAINLFQTIAFPAEASRLRTLVTTAHEAFAERKLLDEPVVKRASFSHGTFFNLKGDQRLFDKLIEAKISCAMRGPGIRVGFHLFNTPTDLQRLLDVLDG</sequence>
<keyword evidence="4" id="KW-1185">Reference proteome</keyword>
<dbReference type="Gene3D" id="3.40.640.10">
    <property type="entry name" value="Type I PLP-dependent aspartate aminotransferase-like (Major domain)"/>
    <property type="match status" value="1"/>
</dbReference>
<dbReference type="EMBL" id="FUYS01000005">
    <property type="protein sequence ID" value="SKB65086.1"/>
    <property type="molecule type" value="Genomic_DNA"/>
</dbReference>
<dbReference type="Gene3D" id="3.90.1150.10">
    <property type="entry name" value="Aspartate Aminotransferase, domain 1"/>
    <property type="match status" value="1"/>
</dbReference>
<protein>
    <submittedName>
        <fullName evidence="3">Selenocysteine lyase/Cysteine desulfurase</fullName>
    </submittedName>
</protein>
<keyword evidence="3" id="KW-0456">Lyase</keyword>
<keyword evidence="1" id="KW-0663">Pyridoxal phosphate</keyword>
<evidence type="ECO:0000256" key="1">
    <source>
        <dbReference type="ARBA" id="ARBA00022898"/>
    </source>
</evidence>
<dbReference type="STRING" id="623280.SAMN05660226_02515"/>
<dbReference type="InterPro" id="IPR015421">
    <property type="entry name" value="PyrdxlP-dep_Trfase_major"/>
</dbReference>
<feature type="domain" description="Aminotransferase class V" evidence="2">
    <location>
        <begin position="55"/>
        <end position="301"/>
    </location>
</feature>
<evidence type="ECO:0000313" key="3">
    <source>
        <dbReference type="EMBL" id="SKB65086.1"/>
    </source>
</evidence>
<gene>
    <name evidence="3" type="ORF">SAMN05660226_02515</name>
</gene>
<evidence type="ECO:0000313" key="4">
    <source>
        <dbReference type="Proteomes" id="UP000190541"/>
    </source>
</evidence>
<dbReference type="AlphaFoldDB" id="A0A1T5D0F7"/>
<dbReference type="Proteomes" id="UP000190541">
    <property type="component" value="Unassembled WGS sequence"/>
</dbReference>
<proteinExistence type="predicted"/>